<keyword evidence="6" id="KW-0137">Centromere</keyword>
<feature type="region of interest" description="Disordered" evidence="7">
    <location>
        <begin position="255"/>
        <end position="286"/>
    </location>
</feature>
<evidence type="ECO:0000256" key="3">
    <source>
        <dbReference type="ARBA" id="ARBA00005566"/>
    </source>
</evidence>
<evidence type="ECO:0000256" key="4">
    <source>
        <dbReference type="ARBA" id="ARBA00022454"/>
    </source>
</evidence>
<comment type="subcellular location">
    <subcellularLocation>
        <location evidence="2">Chromosome</location>
        <location evidence="2">Centromere</location>
    </subcellularLocation>
    <subcellularLocation>
        <location evidence="1">Nucleus</location>
    </subcellularLocation>
</comment>
<evidence type="ECO:0000256" key="7">
    <source>
        <dbReference type="SAM" id="MobiDB-lite"/>
    </source>
</evidence>
<organism evidence="8 9">
    <name type="scientific">Gigaspora margarita</name>
    <dbReference type="NCBI Taxonomy" id="4874"/>
    <lineage>
        <taxon>Eukaryota</taxon>
        <taxon>Fungi</taxon>
        <taxon>Fungi incertae sedis</taxon>
        <taxon>Mucoromycota</taxon>
        <taxon>Glomeromycotina</taxon>
        <taxon>Glomeromycetes</taxon>
        <taxon>Diversisporales</taxon>
        <taxon>Gigasporaceae</taxon>
        <taxon>Gigaspora</taxon>
    </lineage>
</organism>
<dbReference type="Pfam" id="PF05238">
    <property type="entry name" value="CENP-N"/>
    <property type="match status" value="1"/>
</dbReference>
<evidence type="ECO:0000313" key="8">
    <source>
        <dbReference type="EMBL" id="CAG8481573.1"/>
    </source>
</evidence>
<dbReference type="EMBL" id="CAJVQB010000316">
    <property type="protein sequence ID" value="CAG8481573.1"/>
    <property type="molecule type" value="Genomic_DNA"/>
</dbReference>
<protein>
    <submittedName>
        <fullName evidence="8">27205_t:CDS:1</fullName>
    </submittedName>
</protein>
<keyword evidence="9" id="KW-1185">Reference proteome</keyword>
<keyword evidence="5" id="KW-0539">Nucleus</keyword>
<reference evidence="8 9" key="1">
    <citation type="submission" date="2021-06" db="EMBL/GenBank/DDBJ databases">
        <authorList>
            <person name="Kallberg Y."/>
            <person name="Tangrot J."/>
            <person name="Rosling A."/>
        </authorList>
    </citation>
    <scope>NUCLEOTIDE SEQUENCE [LARGE SCALE GENOMIC DNA]</scope>
    <source>
        <strain evidence="8 9">120-4 pot B 10/14</strain>
    </source>
</reference>
<name>A0ABM8VYV2_GIGMA</name>
<accession>A0ABM8VYV2</accession>
<comment type="caution">
    <text evidence="8">The sequence shown here is derived from an EMBL/GenBank/DDBJ whole genome shotgun (WGS) entry which is preliminary data.</text>
</comment>
<evidence type="ECO:0000256" key="2">
    <source>
        <dbReference type="ARBA" id="ARBA00004584"/>
    </source>
</evidence>
<dbReference type="InterPro" id="IPR052011">
    <property type="entry name" value="CENP-NAC/CAD_complex"/>
</dbReference>
<gene>
    <name evidence="8" type="ORF">GMARGA_LOCUS1265</name>
</gene>
<dbReference type="PANTHER" id="PTHR46790">
    <property type="entry name" value="CENTROMERE PROTEIN N"/>
    <property type="match status" value="1"/>
</dbReference>
<comment type="similarity">
    <text evidence="3">Belongs to the CENP-N/CHL4 family.</text>
</comment>
<sequence length="364" mass="42787">MQNHSVNNDYALFTPQPSLRRVINRHSKDSLLKIVKKWLEIPQLIPKYQSNSEENNENQQTKNLWQIYEKLFGNKKKIVDKIYFDDWKNGLTYLQVAQLDMKYFHDRPNLKQWKALKLCWDDGELRKEFRNKEILRSTLSKHLSLFFANHLYIEIYDKNWWFRISIHDGVSQNSLPINTNIIYLIYFTNSEHLLCSNVKREHKEFILQGLLKTFACQQIEECDLKGKYVNSLEQLLLHQKSQGIYSQYRLNQVDDSPLEHTSKGPNVDDQMKSKDNAIDDNFGPNEQPSLDVVEIKLDMPFNTYTDDHLEEPPISTTVVFEGSNVIEGVKKMVTSGYVIPPLPKFLVELHSSSKNYIEVVQQEN</sequence>
<evidence type="ECO:0000256" key="6">
    <source>
        <dbReference type="ARBA" id="ARBA00023328"/>
    </source>
</evidence>
<evidence type="ECO:0000313" key="9">
    <source>
        <dbReference type="Proteomes" id="UP000789901"/>
    </source>
</evidence>
<evidence type="ECO:0000256" key="1">
    <source>
        <dbReference type="ARBA" id="ARBA00004123"/>
    </source>
</evidence>
<dbReference type="InterPro" id="IPR007902">
    <property type="entry name" value="Chl4/mis15/CENP-N"/>
</dbReference>
<evidence type="ECO:0000256" key="5">
    <source>
        <dbReference type="ARBA" id="ARBA00023242"/>
    </source>
</evidence>
<dbReference type="PANTHER" id="PTHR46790:SF1">
    <property type="entry name" value="CENTROMERE PROTEIN N"/>
    <property type="match status" value="1"/>
</dbReference>
<dbReference type="Proteomes" id="UP000789901">
    <property type="component" value="Unassembled WGS sequence"/>
</dbReference>
<keyword evidence="4" id="KW-0158">Chromosome</keyword>
<proteinExistence type="inferred from homology"/>